<feature type="transmembrane region" description="Helical" evidence="8">
    <location>
        <begin position="386"/>
        <end position="404"/>
    </location>
</feature>
<feature type="transmembrane region" description="Helical" evidence="8">
    <location>
        <begin position="411"/>
        <end position="428"/>
    </location>
</feature>
<keyword evidence="4" id="KW-0808">Transferase</keyword>
<proteinExistence type="predicted"/>
<feature type="transmembrane region" description="Helical" evidence="8">
    <location>
        <begin position="208"/>
        <end position="227"/>
    </location>
</feature>
<comment type="caution">
    <text evidence="9">The sequence shown here is derived from an EMBL/GenBank/DDBJ whole genome shotgun (WGS) entry which is preliminary data.</text>
</comment>
<sequence>MTNLRIPAPPQRYDMPAPRRPLSGHEVFAALLTLAAALRITTMLGYRPARVYYGDSYAYLALAAHPKPSSGFQPSGYPFFLMLLRPFHSVTLVVGVQHALGLATGMLVYAALRRHGLPAWAASAAAVPQLFDASFLQLEHAVLSDALFIFLVVAAITVLMWSPGPTTRAGAAAGALLALAALTRTIALPLLLLVLAHLALRRIGWRPVLATAAAAALPIALYASWYASVYGRFTLAGGDGVALWARTMTFANCRRIRPPAEEARLCPAGARQDAAGEYVWAADSPINRFPGGPAAANEPARSFALRAIAAQPLDYAADVAGDVSLAFHWTPARHPKRVTPAFGFAKGRWPLPDLPDAKKALASYDADVGDYRSVEPYAGFLRAYQYPAYLRGPVLAAILALGALGARRRALLPWTVAAALLVLPVAVLDFDHRYVLPVVPIACMAAALAAADLRTGHRRGSLPQRALVGVIH</sequence>
<evidence type="ECO:0000256" key="5">
    <source>
        <dbReference type="ARBA" id="ARBA00022692"/>
    </source>
</evidence>
<keyword evidence="5 8" id="KW-0812">Transmembrane</keyword>
<keyword evidence="7 8" id="KW-0472">Membrane</keyword>
<feature type="transmembrane region" description="Helical" evidence="8">
    <location>
        <begin position="434"/>
        <end position="453"/>
    </location>
</feature>
<feature type="transmembrane region" description="Helical" evidence="8">
    <location>
        <begin position="27"/>
        <end position="46"/>
    </location>
</feature>
<evidence type="ECO:0000256" key="8">
    <source>
        <dbReference type="SAM" id="Phobius"/>
    </source>
</evidence>
<protein>
    <recommendedName>
        <fullName evidence="11">Glycosyltransferase RgtA/B/C/D-like domain-containing protein</fullName>
    </recommendedName>
</protein>
<evidence type="ECO:0008006" key="11">
    <source>
        <dbReference type="Google" id="ProtNLM"/>
    </source>
</evidence>
<evidence type="ECO:0000256" key="4">
    <source>
        <dbReference type="ARBA" id="ARBA00022679"/>
    </source>
</evidence>
<comment type="subcellular location">
    <subcellularLocation>
        <location evidence="1">Cell membrane</location>
        <topology evidence="1">Multi-pass membrane protein</topology>
    </subcellularLocation>
</comment>
<dbReference type="Proteomes" id="UP001501442">
    <property type="component" value="Unassembled WGS sequence"/>
</dbReference>
<evidence type="ECO:0000256" key="3">
    <source>
        <dbReference type="ARBA" id="ARBA00022676"/>
    </source>
</evidence>
<name>A0ABP8UQX3_9ACTN</name>
<keyword evidence="6 8" id="KW-1133">Transmembrane helix</keyword>
<evidence type="ECO:0000256" key="2">
    <source>
        <dbReference type="ARBA" id="ARBA00022475"/>
    </source>
</evidence>
<dbReference type="RefSeq" id="WP_345441090.1">
    <property type="nucleotide sequence ID" value="NZ_BAABHK010000021.1"/>
</dbReference>
<evidence type="ECO:0000256" key="6">
    <source>
        <dbReference type="ARBA" id="ARBA00022989"/>
    </source>
</evidence>
<reference evidence="10" key="1">
    <citation type="journal article" date="2019" name="Int. J. Syst. Evol. Microbiol.">
        <title>The Global Catalogue of Microorganisms (GCM) 10K type strain sequencing project: providing services to taxonomists for standard genome sequencing and annotation.</title>
        <authorList>
            <consortium name="The Broad Institute Genomics Platform"/>
            <consortium name="The Broad Institute Genome Sequencing Center for Infectious Disease"/>
            <person name="Wu L."/>
            <person name="Ma J."/>
        </authorList>
    </citation>
    <scope>NUCLEOTIDE SEQUENCE [LARGE SCALE GENOMIC DNA]</scope>
    <source>
        <strain evidence="10">JCM 17939</strain>
    </source>
</reference>
<dbReference type="EMBL" id="BAABHK010000021">
    <property type="protein sequence ID" value="GAA4637876.1"/>
    <property type="molecule type" value="Genomic_DNA"/>
</dbReference>
<dbReference type="PANTHER" id="PTHR33908">
    <property type="entry name" value="MANNOSYLTRANSFERASE YKCB-RELATED"/>
    <property type="match status" value="1"/>
</dbReference>
<feature type="transmembrane region" description="Helical" evidence="8">
    <location>
        <begin position="90"/>
        <end position="111"/>
    </location>
</feature>
<keyword evidence="2" id="KW-1003">Cell membrane</keyword>
<evidence type="ECO:0000256" key="7">
    <source>
        <dbReference type="ARBA" id="ARBA00023136"/>
    </source>
</evidence>
<evidence type="ECO:0000256" key="1">
    <source>
        <dbReference type="ARBA" id="ARBA00004651"/>
    </source>
</evidence>
<evidence type="ECO:0000313" key="10">
    <source>
        <dbReference type="Proteomes" id="UP001501442"/>
    </source>
</evidence>
<feature type="transmembrane region" description="Helical" evidence="8">
    <location>
        <begin position="173"/>
        <end position="196"/>
    </location>
</feature>
<dbReference type="PANTHER" id="PTHR33908:SF11">
    <property type="entry name" value="MEMBRANE PROTEIN"/>
    <property type="match status" value="1"/>
</dbReference>
<evidence type="ECO:0000313" key="9">
    <source>
        <dbReference type="EMBL" id="GAA4637876.1"/>
    </source>
</evidence>
<organism evidence="9 10">
    <name type="scientific">Actinoallomurus vinaceus</name>
    <dbReference type="NCBI Taxonomy" id="1080074"/>
    <lineage>
        <taxon>Bacteria</taxon>
        <taxon>Bacillati</taxon>
        <taxon>Actinomycetota</taxon>
        <taxon>Actinomycetes</taxon>
        <taxon>Streptosporangiales</taxon>
        <taxon>Thermomonosporaceae</taxon>
        <taxon>Actinoallomurus</taxon>
    </lineage>
</organism>
<keyword evidence="3" id="KW-0328">Glycosyltransferase</keyword>
<keyword evidence="10" id="KW-1185">Reference proteome</keyword>
<accession>A0ABP8UQX3</accession>
<dbReference type="InterPro" id="IPR050297">
    <property type="entry name" value="LipidA_mod_glycosyltrf_83"/>
</dbReference>
<gene>
    <name evidence="9" type="ORF">GCM10023196_093410</name>
</gene>
<feature type="transmembrane region" description="Helical" evidence="8">
    <location>
        <begin position="142"/>
        <end position="161"/>
    </location>
</feature>